<feature type="compositionally biased region" description="Acidic residues" evidence="1">
    <location>
        <begin position="100"/>
        <end position="120"/>
    </location>
</feature>
<evidence type="ECO:0000256" key="1">
    <source>
        <dbReference type="SAM" id="MobiDB-lite"/>
    </source>
</evidence>
<dbReference type="AlphaFoldDB" id="A0ABD5V5J7"/>
<sequence>MVDSDSDNAPAGEQDNDDEPMSHAERGKKGGRPPLATREDVLDAVREVLAESDAPIVRTPDVVKRLPIGNQTTRDHLGTLVEQSELRSLSVGSGKVWWIDESEDGDSPDEQDDDGPIFKL</sequence>
<keyword evidence="3" id="KW-1185">Reference proteome</keyword>
<proteinExistence type="predicted"/>
<protein>
    <submittedName>
        <fullName evidence="2">Uncharacterized protein</fullName>
    </submittedName>
</protein>
<name>A0ABD5V5J7_9EURY</name>
<feature type="region of interest" description="Disordered" evidence="1">
    <location>
        <begin position="99"/>
        <end position="120"/>
    </location>
</feature>
<evidence type="ECO:0000313" key="2">
    <source>
        <dbReference type="EMBL" id="MFC6906867.1"/>
    </source>
</evidence>
<evidence type="ECO:0000313" key="3">
    <source>
        <dbReference type="Proteomes" id="UP001596312"/>
    </source>
</evidence>
<reference evidence="2 3" key="1">
    <citation type="journal article" date="2019" name="Int. J. Syst. Evol. Microbiol.">
        <title>The Global Catalogue of Microorganisms (GCM) 10K type strain sequencing project: providing services to taxonomists for standard genome sequencing and annotation.</title>
        <authorList>
            <consortium name="The Broad Institute Genomics Platform"/>
            <consortium name="The Broad Institute Genome Sequencing Center for Infectious Disease"/>
            <person name="Wu L."/>
            <person name="Ma J."/>
        </authorList>
    </citation>
    <scope>NUCLEOTIDE SEQUENCE [LARGE SCALE GENOMIC DNA]</scope>
    <source>
        <strain evidence="2 3">CGMCC 1.3240</strain>
    </source>
</reference>
<dbReference type="RefSeq" id="WP_340605449.1">
    <property type="nucleotide sequence ID" value="NZ_JBBMXV010000006.1"/>
</dbReference>
<dbReference type="Proteomes" id="UP001596312">
    <property type="component" value="Unassembled WGS sequence"/>
</dbReference>
<gene>
    <name evidence="2" type="ORF">ACFQGH_16865</name>
</gene>
<dbReference type="EMBL" id="JBHSXQ010000006">
    <property type="protein sequence ID" value="MFC6906867.1"/>
    <property type="molecule type" value="Genomic_DNA"/>
</dbReference>
<organism evidence="2 3">
    <name type="scientific">Halalkalicoccus tibetensis</name>
    <dbReference type="NCBI Taxonomy" id="175632"/>
    <lineage>
        <taxon>Archaea</taxon>
        <taxon>Methanobacteriati</taxon>
        <taxon>Methanobacteriota</taxon>
        <taxon>Stenosarchaea group</taxon>
        <taxon>Halobacteria</taxon>
        <taxon>Halobacteriales</taxon>
        <taxon>Halococcaceae</taxon>
        <taxon>Halalkalicoccus</taxon>
    </lineage>
</organism>
<accession>A0ABD5V5J7</accession>
<comment type="caution">
    <text evidence="2">The sequence shown here is derived from an EMBL/GenBank/DDBJ whole genome shotgun (WGS) entry which is preliminary data.</text>
</comment>
<feature type="region of interest" description="Disordered" evidence="1">
    <location>
        <begin position="1"/>
        <end position="37"/>
    </location>
</feature>